<dbReference type="EMBL" id="JALIDZ010000007">
    <property type="protein sequence ID" value="MCT8973550.1"/>
    <property type="molecule type" value="Genomic_DNA"/>
</dbReference>
<dbReference type="Pfam" id="PF12802">
    <property type="entry name" value="MarR_2"/>
    <property type="match status" value="1"/>
</dbReference>
<dbReference type="AlphaFoldDB" id="A0AAW5R4T5"/>
<keyword evidence="3" id="KW-1185">Reference proteome</keyword>
<dbReference type="RefSeq" id="WP_261617112.1">
    <property type="nucleotide sequence ID" value="NZ_JALIDZ010000007.1"/>
</dbReference>
<dbReference type="PROSITE" id="PS50995">
    <property type="entry name" value="HTH_MARR_2"/>
    <property type="match status" value="1"/>
</dbReference>
<dbReference type="Gene3D" id="1.10.10.10">
    <property type="entry name" value="Winged helix-like DNA-binding domain superfamily/Winged helix DNA-binding domain"/>
    <property type="match status" value="1"/>
</dbReference>
<dbReference type="SUPFAM" id="SSF46785">
    <property type="entry name" value="Winged helix' DNA-binding domain"/>
    <property type="match status" value="1"/>
</dbReference>
<sequence>MAQHDTASSITDLVERLGRLVRSSGYAHGLNPAQWEALRYLGRCNGFSNNPSALASFLSATKGTVSQTVSSLERKGLLIKTPRAGQGRALSLVLTTKGRAVLDCDPIADLKAAATELGSDAATLDGQLKHLLAECQALYGVRTFGKCRTCRYFMERVPEEASDRCSLMGTLIDADGADQICAEHTPQEMAGIR</sequence>
<reference evidence="2 3" key="1">
    <citation type="submission" date="2022-04" db="EMBL/GenBank/DDBJ databases">
        <authorList>
            <person name="Ye Y.-Q."/>
            <person name="Du Z.-J."/>
        </authorList>
    </citation>
    <scope>NUCLEOTIDE SEQUENCE [LARGE SCALE GENOMIC DNA]</scope>
    <source>
        <strain evidence="2 3">A6E488</strain>
    </source>
</reference>
<protein>
    <submittedName>
        <fullName evidence="2">MarR family transcriptional regulator</fullName>
    </submittedName>
</protein>
<dbReference type="PANTHER" id="PTHR33164:SF89">
    <property type="entry name" value="MARR FAMILY REGULATORY PROTEIN"/>
    <property type="match status" value="1"/>
</dbReference>
<dbReference type="GO" id="GO:0006950">
    <property type="term" value="P:response to stress"/>
    <property type="evidence" value="ECO:0007669"/>
    <property type="project" value="TreeGrafter"/>
</dbReference>
<gene>
    <name evidence="2" type="ORF">MUB46_16940</name>
</gene>
<dbReference type="PANTHER" id="PTHR33164">
    <property type="entry name" value="TRANSCRIPTIONAL REGULATOR, MARR FAMILY"/>
    <property type="match status" value="1"/>
</dbReference>
<evidence type="ECO:0000259" key="1">
    <source>
        <dbReference type="PROSITE" id="PS50995"/>
    </source>
</evidence>
<organism evidence="2 3">
    <name type="scientific">Microbaculum marinisediminis</name>
    <dbReference type="NCBI Taxonomy" id="2931392"/>
    <lineage>
        <taxon>Bacteria</taxon>
        <taxon>Pseudomonadati</taxon>
        <taxon>Pseudomonadota</taxon>
        <taxon>Alphaproteobacteria</taxon>
        <taxon>Hyphomicrobiales</taxon>
        <taxon>Tepidamorphaceae</taxon>
        <taxon>Microbaculum</taxon>
    </lineage>
</organism>
<dbReference type="InterPro" id="IPR036388">
    <property type="entry name" value="WH-like_DNA-bd_sf"/>
</dbReference>
<comment type="caution">
    <text evidence="2">The sequence shown here is derived from an EMBL/GenBank/DDBJ whole genome shotgun (WGS) entry which is preliminary data.</text>
</comment>
<dbReference type="GO" id="GO:0003700">
    <property type="term" value="F:DNA-binding transcription factor activity"/>
    <property type="evidence" value="ECO:0007669"/>
    <property type="project" value="InterPro"/>
</dbReference>
<dbReference type="Proteomes" id="UP001320898">
    <property type="component" value="Unassembled WGS sequence"/>
</dbReference>
<dbReference type="SMART" id="SM00347">
    <property type="entry name" value="HTH_MARR"/>
    <property type="match status" value="1"/>
</dbReference>
<dbReference type="InterPro" id="IPR039422">
    <property type="entry name" value="MarR/SlyA-like"/>
</dbReference>
<dbReference type="InterPro" id="IPR036390">
    <property type="entry name" value="WH_DNA-bd_sf"/>
</dbReference>
<evidence type="ECO:0000313" key="3">
    <source>
        <dbReference type="Proteomes" id="UP001320898"/>
    </source>
</evidence>
<evidence type="ECO:0000313" key="2">
    <source>
        <dbReference type="EMBL" id="MCT8973550.1"/>
    </source>
</evidence>
<proteinExistence type="predicted"/>
<dbReference type="InterPro" id="IPR000835">
    <property type="entry name" value="HTH_MarR-typ"/>
</dbReference>
<accession>A0AAW5R4T5</accession>
<feature type="domain" description="HTH marR-type" evidence="1">
    <location>
        <begin position="3"/>
        <end position="133"/>
    </location>
</feature>
<name>A0AAW5R4T5_9HYPH</name>